<protein>
    <submittedName>
        <fullName evidence="2">Phage holin family protein</fullName>
    </submittedName>
</protein>
<comment type="caution">
    <text evidence="2">The sequence shown here is derived from an EMBL/GenBank/DDBJ whole genome shotgun (WGS) entry which is preliminary data.</text>
</comment>
<gene>
    <name evidence="2" type="ORF">R7226_09565</name>
</gene>
<keyword evidence="1" id="KW-0472">Membrane</keyword>
<feature type="transmembrane region" description="Helical" evidence="1">
    <location>
        <begin position="31"/>
        <end position="49"/>
    </location>
</feature>
<dbReference type="Proteomes" id="UP001284601">
    <property type="component" value="Unassembled WGS sequence"/>
</dbReference>
<feature type="transmembrane region" description="Helical" evidence="1">
    <location>
        <begin position="56"/>
        <end position="79"/>
    </location>
</feature>
<keyword evidence="3" id="KW-1185">Reference proteome</keyword>
<keyword evidence="1" id="KW-0812">Transmembrane</keyword>
<reference evidence="2 3" key="2">
    <citation type="submission" date="2023-10" db="EMBL/GenBank/DDBJ databases">
        <authorList>
            <person name="Han X.F."/>
        </authorList>
    </citation>
    <scope>NUCLEOTIDE SEQUENCE [LARGE SCALE GENOMIC DNA]</scope>
    <source>
        <strain evidence="2 3">KCTC 39840</strain>
    </source>
</reference>
<keyword evidence="1" id="KW-1133">Transmembrane helix</keyword>
<organism evidence="2 3">
    <name type="scientific">Conexibacter stalactiti</name>
    <dbReference type="NCBI Taxonomy" id="1940611"/>
    <lineage>
        <taxon>Bacteria</taxon>
        <taxon>Bacillati</taxon>
        <taxon>Actinomycetota</taxon>
        <taxon>Thermoleophilia</taxon>
        <taxon>Solirubrobacterales</taxon>
        <taxon>Conexibacteraceae</taxon>
        <taxon>Conexibacter</taxon>
    </lineage>
</organism>
<reference evidence="3" key="1">
    <citation type="submission" date="2023-07" db="EMBL/GenBank/DDBJ databases">
        <title>Conexibacter stalactiti sp. nov., isolated from stalactites in a lava cave and emended description of the genus Conexibacter.</title>
        <authorList>
            <person name="Lee S.D."/>
        </authorList>
    </citation>
    <scope>NUCLEOTIDE SEQUENCE [LARGE SCALE GENOMIC DNA]</scope>
    <source>
        <strain evidence="3">KCTC 39840</strain>
    </source>
</reference>
<name>A0ABU4HPD7_9ACTN</name>
<dbReference type="PANTHER" id="PTHR37309">
    <property type="entry name" value="SLR0284 PROTEIN"/>
    <property type="match status" value="1"/>
</dbReference>
<dbReference type="RefSeq" id="WP_318596864.1">
    <property type="nucleotide sequence ID" value="NZ_JAWSTH010000019.1"/>
</dbReference>
<sequence>MERFLITWLCNTAALWVATELLSGVRSGGDFWVTLIVAGLVFSIVNIFVKPVVTVLSIPLVIVTLGIALFFVNLLMLFLTSWLVGNFEIDGFWTGVAATLIVWAVNGLLDAVFDRDEHD</sequence>
<dbReference type="Pfam" id="PF04020">
    <property type="entry name" value="Phage_holin_4_2"/>
    <property type="match status" value="1"/>
</dbReference>
<evidence type="ECO:0000313" key="2">
    <source>
        <dbReference type="EMBL" id="MDW5594584.1"/>
    </source>
</evidence>
<dbReference type="InterPro" id="IPR007165">
    <property type="entry name" value="Phage_holin_4_2"/>
</dbReference>
<evidence type="ECO:0000256" key="1">
    <source>
        <dbReference type="SAM" id="Phobius"/>
    </source>
</evidence>
<proteinExistence type="predicted"/>
<feature type="transmembrane region" description="Helical" evidence="1">
    <location>
        <begin position="91"/>
        <end position="113"/>
    </location>
</feature>
<accession>A0ABU4HPD7</accession>
<dbReference type="PANTHER" id="PTHR37309:SF1">
    <property type="entry name" value="SLR0284 PROTEIN"/>
    <property type="match status" value="1"/>
</dbReference>
<evidence type="ECO:0000313" key="3">
    <source>
        <dbReference type="Proteomes" id="UP001284601"/>
    </source>
</evidence>
<dbReference type="EMBL" id="JAWSTH010000019">
    <property type="protein sequence ID" value="MDW5594584.1"/>
    <property type="molecule type" value="Genomic_DNA"/>
</dbReference>